<comment type="caution">
    <text evidence="9">The sequence shown here is derived from an EMBL/GenBank/DDBJ whole genome shotgun (WGS) entry which is preliminary data.</text>
</comment>
<gene>
    <name evidence="9" type="ORF">GCM10007170_43540</name>
</gene>
<dbReference type="SUPFAM" id="SSF51905">
    <property type="entry name" value="FAD/NAD(P)-binding domain"/>
    <property type="match status" value="1"/>
</dbReference>
<dbReference type="EMBL" id="BMFW01000043">
    <property type="protein sequence ID" value="GGI02251.1"/>
    <property type="molecule type" value="Genomic_DNA"/>
</dbReference>
<dbReference type="Pfam" id="PF07992">
    <property type="entry name" value="Pyr_redox_2"/>
    <property type="match status" value="1"/>
</dbReference>
<dbReference type="InterPro" id="IPR050260">
    <property type="entry name" value="FAD-bd_OxRdtase"/>
</dbReference>
<evidence type="ECO:0000313" key="9">
    <source>
        <dbReference type="EMBL" id="GGI02251.1"/>
    </source>
</evidence>
<dbReference type="Pfam" id="PF02852">
    <property type="entry name" value="Pyr_redox_dim"/>
    <property type="match status" value="1"/>
</dbReference>
<evidence type="ECO:0000256" key="5">
    <source>
        <dbReference type="ARBA" id="ARBA00023002"/>
    </source>
</evidence>
<dbReference type="SUPFAM" id="SSF55424">
    <property type="entry name" value="FAD/NAD-linked reductases, dimerisation (C-terminal) domain"/>
    <property type="match status" value="1"/>
</dbReference>
<sequence length="456" mass="47693">MSERLVVIGGDAAGMSAASAARRGRGPEELEIVAFERGNHTSYSACGIPYFVGKDVADAGSLIARTPEEFSRKHQIDARTGHEVCSIDLDRRAVLVRDLKAGSEAWEGFDQLMIGTGATPARPSLPGIDAEGIYGVQTLDDGLALRAALEKHPRRAVIVGAGYIGLELAEAMCASGLEVTVVGRGEGPMLPALDADMAGLVTDAVRSFGMTMLLGESVTGFETHDGRVSAVLTGQRSIPADVVVLGLGVLPNTALALDAGIRLGPSGAIAVDGRMRTSAEGVWAAGDCVEKFHRISRRAVRLPLGTYANKEGRTAGINIGGGYATFPGVVGTAAMKICSTEVARTGLGEPEARDAGFEPVSAVVESTTRAGYYPGARPIRTKLIAERGSGRLLGAQIVGEEGAAKRIDVLSVALWHGTTVEELINMDLAYAPPFSPLWDPVLIAARKAWDKVAAIR</sequence>
<keyword evidence="4" id="KW-0274">FAD</keyword>
<dbReference type="Gene3D" id="3.50.50.60">
    <property type="entry name" value="FAD/NAD(P)-binding domain"/>
    <property type="match status" value="2"/>
</dbReference>
<evidence type="ECO:0000256" key="6">
    <source>
        <dbReference type="ARBA" id="ARBA00023284"/>
    </source>
</evidence>
<keyword evidence="6" id="KW-0676">Redox-active center</keyword>
<dbReference type="PRINTS" id="PR00411">
    <property type="entry name" value="PNDRDTASEI"/>
</dbReference>
<evidence type="ECO:0000256" key="2">
    <source>
        <dbReference type="ARBA" id="ARBA00009130"/>
    </source>
</evidence>
<comment type="cofactor">
    <cofactor evidence="1">
        <name>FAD</name>
        <dbReference type="ChEBI" id="CHEBI:57692"/>
    </cofactor>
</comment>
<dbReference type="InterPro" id="IPR023753">
    <property type="entry name" value="FAD/NAD-binding_dom"/>
</dbReference>
<evidence type="ECO:0000256" key="4">
    <source>
        <dbReference type="ARBA" id="ARBA00022827"/>
    </source>
</evidence>
<dbReference type="PANTHER" id="PTHR43429:SF1">
    <property type="entry name" value="NAD(P)H SULFUR OXIDOREDUCTASE (COA-DEPENDENT)"/>
    <property type="match status" value="1"/>
</dbReference>
<proteinExistence type="inferred from homology"/>
<organism evidence="9 10">
    <name type="scientific">Arthrobacter liuii</name>
    <dbReference type="NCBI Taxonomy" id="1476996"/>
    <lineage>
        <taxon>Bacteria</taxon>
        <taxon>Bacillati</taxon>
        <taxon>Actinomycetota</taxon>
        <taxon>Actinomycetes</taxon>
        <taxon>Micrococcales</taxon>
        <taxon>Micrococcaceae</taxon>
        <taxon>Arthrobacter</taxon>
    </lineage>
</organism>
<evidence type="ECO:0000256" key="3">
    <source>
        <dbReference type="ARBA" id="ARBA00022630"/>
    </source>
</evidence>
<keyword evidence="3" id="KW-0285">Flavoprotein</keyword>
<reference evidence="10" key="1">
    <citation type="journal article" date="2019" name="Int. J. Syst. Evol. Microbiol.">
        <title>The Global Catalogue of Microorganisms (GCM) 10K type strain sequencing project: providing services to taxonomists for standard genome sequencing and annotation.</title>
        <authorList>
            <consortium name="The Broad Institute Genomics Platform"/>
            <consortium name="The Broad Institute Genome Sequencing Center for Infectious Disease"/>
            <person name="Wu L."/>
            <person name="Ma J."/>
        </authorList>
    </citation>
    <scope>NUCLEOTIDE SEQUENCE [LARGE SCALE GENOMIC DNA]</scope>
    <source>
        <strain evidence="10">CGMCC 1.12778</strain>
    </source>
</reference>
<protein>
    <submittedName>
        <fullName evidence="9">Flavoprotein oxidoreductase</fullName>
    </submittedName>
</protein>
<feature type="domain" description="Pyridine nucleotide-disulphide oxidoreductase dimerisation" evidence="7">
    <location>
        <begin position="333"/>
        <end position="435"/>
    </location>
</feature>
<accession>A0ABQ2B241</accession>
<dbReference type="RefSeq" id="WP_188573595.1">
    <property type="nucleotide sequence ID" value="NZ_BMFW01000043.1"/>
</dbReference>
<keyword evidence="10" id="KW-1185">Reference proteome</keyword>
<evidence type="ECO:0000259" key="8">
    <source>
        <dbReference type="Pfam" id="PF07992"/>
    </source>
</evidence>
<dbReference type="Proteomes" id="UP000643279">
    <property type="component" value="Unassembled WGS sequence"/>
</dbReference>
<dbReference type="PANTHER" id="PTHR43429">
    <property type="entry name" value="PYRIDINE NUCLEOTIDE-DISULFIDE OXIDOREDUCTASE DOMAIN-CONTAINING"/>
    <property type="match status" value="1"/>
</dbReference>
<dbReference type="PRINTS" id="PR00368">
    <property type="entry name" value="FADPNR"/>
</dbReference>
<evidence type="ECO:0000259" key="7">
    <source>
        <dbReference type="Pfam" id="PF02852"/>
    </source>
</evidence>
<comment type="similarity">
    <text evidence="2">Belongs to the class-III pyridine nucleotide-disulfide oxidoreductase family.</text>
</comment>
<dbReference type="InterPro" id="IPR004099">
    <property type="entry name" value="Pyr_nucl-diS_OxRdtase_dimer"/>
</dbReference>
<name>A0ABQ2B241_9MICC</name>
<dbReference type="InterPro" id="IPR036188">
    <property type="entry name" value="FAD/NAD-bd_sf"/>
</dbReference>
<keyword evidence="5" id="KW-0560">Oxidoreductase</keyword>
<evidence type="ECO:0000256" key="1">
    <source>
        <dbReference type="ARBA" id="ARBA00001974"/>
    </source>
</evidence>
<evidence type="ECO:0000313" key="10">
    <source>
        <dbReference type="Proteomes" id="UP000643279"/>
    </source>
</evidence>
<dbReference type="InterPro" id="IPR016156">
    <property type="entry name" value="FAD/NAD-linked_Rdtase_dimer_sf"/>
</dbReference>
<feature type="domain" description="FAD/NAD(P)-binding" evidence="8">
    <location>
        <begin position="4"/>
        <end position="293"/>
    </location>
</feature>